<keyword evidence="3" id="KW-1185">Reference proteome</keyword>
<feature type="region of interest" description="Disordered" evidence="1">
    <location>
        <begin position="70"/>
        <end position="92"/>
    </location>
</feature>
<evidence type="ECO:0000313" key="3">
    <source>
        <dbReference type="Proteomes" id="UP000236248"/>
    </source>
</evidence>
<name>A0A2K5ARS6_9ARCH</name>
<evidence type="ECO:0000256" key="1">
    <source>
        <dbReference type="SAM" id="MobiDB-lite"/>
    </source>
</evidence>
<dbReference type="Proteomes" id="UP000236248">
    <property type="component" value="Chromosome NCAV"/>
</dbReference>
<sequence length="337" mass="37594">MLEQIVNMYKQYPLALTGCRARSKDLAYDVCEYNILLLEDTSISSNALQHYDNPYANYEGNAINKRLDRQAGSGSSINSSSSSSRSSNSKSDEYIYMDDGSIARMHRISSRSSKTVERVMLLDGMVILNDVNSRLSMLEANIASIARRVKISRARSLMVDAFFYASNAMHVSDALEASFWLRSAACSYMEAHILSNGSIPMPSHILAQMRMLSDINTSTITECLGLEHANRSSVARAMRALMHILAASNYSSRLAMAVVRKKVEYLSSMGMYTDAYAYICYICREFVKSKGISIGYLGRIPEYDMLSIAMNLSSDHLHTSRLADKLVALCKARLNAY</sequence>
<dbReference type="KEGG" id="ncv:NCAV_1185"/>
<organism evidence="2 3">
    <name type="scientific">Candidatus Nitrosocaldus cavascurensis</name>
    <dbReference type="NCBI Taxonomy" id="2058097"/>
    <lineage>
        <taxon>Archaea</taxon>
        <taxon>Nitrososphaerota</taxon>
        <taxon>Nitrososphaeria</taxon>
        <taxon>Candidatus Nitrosocaldales</taxon>
        <taxon>Candidatus Nitrosocaldaceae</taxon>
        <taxon>Candidatus Nitrosocaldus</taxon>
    </lineage>
</organism>
<protein>
    <submittedName>
        <fullName evidence="2">Uncharacterized protein</fullName>
    </submittedName>
</protein>
<dbReference type="EMBL" id="LT981265">
    <property type="protein sequence ID" value="SPC34352.1"/>
    <property type="molecule type" value="Genomic_DNA"/>
</dbReference>
<evidence type="ECO:0000313" key="2">
    <source>
        <dbReference type="EMBL" id="SPC34352.1"/>
    </source>
</evidence>
<dbReference type="RefSeq" id="WP_158648695.1">
    <property type="nucleotide sequence ID" value="NZ_LT981265.1"/>
</dbReference>
<gene>
    <name evidence="2" type="ORF">NCAV_1185</name>
</gene>
<feature type="compositionally biased region" description="Low complexity" evidence="1">
    <location>
        <begin position="73"/>
        <end position="89"/>
    </location>
</feature>
<dbReference type="AlphaFoldDB" id="A0A2K5ARS6"/>
<dbReference type="GeneID" id="55636295"/>
<reference evidence="3" key="1">
    <citation type="submission" date="2018-01" db="EMBL/GenBank/DDBJ databases">
        <authorList>
            <person name="Kerou L M."/>
        </authorList>
    </citation>
    <scope>NUCLEOTIDE SEQUENCE [LARGE SCALE GENOMIC DNA]</scope>
    <source>
        <strain evidence="3">SCU2</strain>
    </source>
</reference>
<accession>A0A2K5ARS6</accession>
<proteinExistence type="predicted"/>